<dbReference type="AlphaFoldDB" id="A0A2A4X503"/>
<evidence type="ECO:0000313" key="1">
    <source>
        <dbReference type="EMBL" id="PCI77650.1"/>
    </source>
</evidence>
<evidence type="ECO:0000313" key="2">
    <source>
        <dbReference type="Proteomes" id="UP000218775"/>
    </source>
</evidence>
<protein>
    <recommendedName>
        <fullName evidence="3">Prepilin-type N-terminal cleavage/methylation domain-containing protein</fullName>
    </recommendedName>
</protein>
<gene>
    <name evidence="1" type="ORF">COB21_02730</name>
</gene>
<proteinExistence type="predicted"/>
<dbReference type="Pfam" id="PF07963">
    <property type="entry name" value="N_methyl"/>
    <property type="match status" value="1"/>
</dbReference>
<reference evidence="2" key="1">
    <citation type="submission" date="2017-08" db="EMBL/GenBank/DDBJ databases">
        <title>A dynamic microbial community with high functional redundancy inhabits the cold, oxic subseafloor aquifer.</title>
        <authorList>
            <person name="Tully B.J."/>
            <person name="Wheat C.G."/>
            <person name="Glazer B.T."/>
            <person name="Huber J.A."/>
        </authorList>
    </citation>
    <scope>NUCLEOTIDE SEQUENCE [LARGE SCALE GENOMIC DNA]</scope>
</reference>
<evidence type="ECO:0008006" key="3">
    <source>
        <dbReference type="Google" id="ProtNLM"/>
    </source>
</evidence>
<dbReference type="Proteomes" id="UP000218775">
    <property type="component" value="Unassembled WGS sequence"/>
</dbReference>
<dbReference type="EMBL" id="NVUK01000014">
    <property type="protein sequence ID" value="PCI77650.1"/>
    <property type="molecule type" value="Genomic_DNA"/>
</dbReference>
<dbReference type="InterPro" id="IPR012902">
    <property type="entry name" value="N_methyl_site"/>
</dbReference>
<accession>A0A2A4X503</accession>
<dbReference type="NCBIfam" id="TIGR02532">
    <property type="entry name" value="IV_pilin_GFxxxE"/>
    <property type="match status" value="1"/>
</dbReference>
<name>A0A2A4X503_UNCAE</name>
<comment type="caution">
    <text evidence="1">The sequence shown here is derived from an EMBL/GenBank/DDBJ whole genome shotgun (WGS) entry which is preliminary data.</text>
</comment>
<sequence length="151" mass="16813">MRRASRAFTLIELVITLSILLVIGGVCGIKLKGVIQEHTFSTQASLVERVFKRGYNMAHFLDTDITATLSLTRQGCLIKLAGLSVDIDKLAGEEKMFGSIKQIKLNGKIESDIKLIFSNKRSEETRVIELVSGTISAEKKVREFHLKGDYL</sequence>
<organism evidence="1 2">
    <name type="scientific">Aerophobetes bacterium</name>
    <dbReference type="NCBI Taxonomy" id="2030807"/>
    <lineage>
        <taxon>Bacteria</taxon>
        <taxon>Candidatus Aerophobota</taxon>
    </lineage>
</organism>